<accession>A0ABW1XKX4</accession>
<keyword evidence="3" id="KW-1185">Reference proteome</keyword>
<comment type="caution">
    <text evidence="2">The sequence shown here is derived from an EMBL/GenBank/DDBJ whole genome shotgun (WGS) entry which is preliminary data.</text>
</comment>
<feature type="chain" id="PRO_5047461723" evidence="1">
    <location>
        <begin position="19"/>
        <end position="119"/>
    </location>
</feature>
<sequence>MRSLIICLGLLTSLPAMAELDPRTRSEVEQLFTQMRQSACQFERNGTVYDADEAVTHLTRKLSYFDDKGKIARSEDFIRLAASESSMSGKPYHIICPEQTKQDSADWLNAALVQIRQKN</sequence>
<evidence type="ECO:0000313" key="2">
    <source>
        <dbReference type="EMBL" id="MFC6439915.1"/>
    </source>
</evidence>
<reference evidence="3" key="1">
    <citation type="journal article" date="2019" name="Int. J. Syst. Evol. Microbiol.">
        <title>The Global Catalogue of Microorganisms (GCM) 10K type strain sequencing project: providing services to taxonomists for standard genome sequencing and annotation.</title>
        <authorList>
            <consortium name="The Broad Institute Genomics Platform"/>
            <consortium name="The Broad Institute Genome Sequencing Center for Infectious Disease"/>
            <person name="Wu L."/>
            <person name="Ma J."/>
        </authorList>
    </citation>
    <scope>NUCLEOTIDE SEQUENCE [LARGE SCALE GENOMIC DNA]</scope>
    <source>
        <strain evidence="3">CGMCC 1.16031</strain>
    </source>
</reference>
<proteinExistence type="predicted"/>
<gene>
    <name evidence="2" type="ORF">ACFP85_07110</name>
</gene>
<keyword evidence="1" id="KW-0732">Signal</keyword>
<feature type="signal peptide" evidence="1">
    <location>
        <begin position="1"/>
        <end position="18"/>
    </location>
</feature>
<dbReference type="InterPro" id="IPR035242">
    <property type="entry name" value="DUF5329"/>
</dbReference>
<dbReference type="RefSeq" id="WP_131256799.1">
    <property type="nucleotide sequence ID" value="NZ_JBHSUS010000001.1"/>
</dbReference>
<dbReference type="Proteomes" id="UP001596364">
    <property type="component" value="Unassembled WGS sequence"/>
</dbReference>
<dbReference type="EMBL" id="JBHSUS010000001">
    <property type="protein sequence ID" value="MFC6439915.1"/>
    <property type="molecule type" value="Genomic_DNA"/>
</dbReference>
<evidence type="ECO:0000313" key="3">
    <source>
        <dbReference type="Proteomes" id="UP001596364"/>
    </source>
</evidence>
<evidence type="ECO:0000256" key="1">
    <source>
        <dbReference type="SAM" id="SignalP"/>
    </source>
</evidence>
<organism evidence="2 3">
    <name type="scientific">Pseudobowmanella zhangzhouensis</name>
    <dbReference type="NCBI Taxonomy" id="1537679"/>
    <lineage>
        <taxon>Bacteria</taxon>
        <taxon>Pseudomonadati</taxon>
        <taxon>Pseudomonadota</taxon>
        <taxon>Gammaproteobacteria</taxon>
        <taxon>Alteromonadales</taxon>
        <taxon>Alteromonadaceae</taxon>
    </lineage>
</organism>
<protein>
    <submittedName>
        <fullName evidence="2">DUF5329 family protein</fullName>
    </submittedName>
</protein>
<name>A0ABW1XKX4_9ALTE</name>
<dbReference type="Pfam" id="PF17263">
    <property type="entry name" value="DUF5329"/>
    <property type="match status" value="1"/>
</dbReference>